<dbReference type="Pfam" id="PF14329">
    <property type="entry name" value="DUF4386"/>
    <property type="match status" value="1"/>
</dbReference>
<feature type="transmembrane region" description="Helical" evidence="1">
    <location>
        <begin position="124"/>
        <end position="147"/>
    </location>
</feature>
<proteinExistence type="predicted"/>
<dbReference type="Proteomes" id="UP000294225">
    <property type="component" value="Unassembled WGS sequence"/>
</dbReference>
<keyword evidence="1" id="KW-0812">Transmembrane</keyword>
<evidence type="ECO:0000256" key="1">
    <source>
        <dbReference type="SAM" id="Phobius"/>
    </source>
</evidence>
<reference evidence="2 3" key="1">
    <citation type="submission" date="2019-02" db="EMBL/GenBank/DDBJ databases">
        <title>Kribbella capetownensis sp. nov. and Kribbella speibonae sp. nov., isolated from soil.</title>
        <authorList>
            <person name="Curtis S.M."/>
            <person name="Norton I."/>
            <person name="Everest G.J."/>
            <person name="Meyers P.R."/>
        </authorList>
    </citation>
    <scope>NUCLEOTIDE SEQUENCE [LARGE SCALE GENOMIC DNA]</scope>
    <source>
        <strain evidence="2 3">YM55</strain>
    </source>
</reference>
<dbReference type="InterPro" id="IPR025495">
    <property type="entry name" value="DUF4386"/>
</dbReference>
<sequence length="161" mass="17165">MFGAGALAALWRLERERREAWSLAGLTGLVLQNVTFAGVVATRLALTSTASHDRSATTALWALHDALFTLNGTFLALALVGLSIGGRRTGLIPPWHGVLGLVAAVLQFSSATLAYWVIGNGGVLGLLGLLGWLMWVVWLVVYGVVLIRHDLETPGRVRIAV</sequence>
<keyword evidence="1" id="KW-0472">Membrane</keyword>
<keyword evidence="1" id="KW-1133">Transmembrane helix</keyword>
<dbReference type="EMBL" id="SJKC01000003">
    <property type="protein sequence ID" value="TCC36534.1"/>
    <property type="molecule type" value="Genomic_DNA"/>
</dbReference>
<evidence type="ECO:0000313" key="3">
    <source>
        <dbReference type="Proteomes" id="UP000294225"/>
    </source>
</evidence>
<accession>A0A4R0IVF1</accession>
<gene>
    <name evidence="2" type="ORF">E0H92_23165</name>
</gene>
<dbReference type="AlphaFoldDB" id="A0A4R0IVF1"/>
<evidence type="ECO:0000313" key="2">
    <source>
        <dbReference type="EMBL" id="TCC36534.1"/>
    </source>
</evidence>
<feature type="transmembrane region" description="Helical" evidence="1">
    <location>
        <begin position="21"/>
        <end position="46"/>
    </location>
</feature>
<name>A0A4R0IVF1_9ACTN</name>
<feature type="transmembrane region" description="Helical" evidence="1">
    <location>
        <begin position="98"/>
        <end position="118"/>
    </location>
</feature>
<comment type="caution">
    <text evidence="2">The sequence shown here is derived from an EMBL/GenBank/DDBJ whole genome shotgun (WGS) entry which is preliminary data.</text>
</comment>
<feature type="transmembrane region" description="Helical" evidence="1">
    <location>
        <begin position="66"/>
        <end position="86"/>
    </location>
</feature>
<organism evidence="2 3">
    <name type="scientific">Kribbella speibonae</name>
    <dbReference type="NCBI Taxonomy" id="1572660"/>
    <lineage>
        <taxon>Bacteria</taxon>
        <taxon>Bacillati</taxon>
        <taxon>Actinomycetota</taxon>
        <taxon>Actinomycetes</taxon>
        <taxon>Propionibacteriales</taxon>
        <taxon>Kribbellaceae</taxon>
        <taxon>Kribbella</taxon>
    </lineage>
</organism>
<protein>
    <submittedName>
        <fullName evidence="2">DUF4386 family protein</fullName>
    </submittedName>
</protein>